<dbReference type="AlphaFoldDB" id="A0A3S9P4D8"/>
<accession>A0A3S9P4D8</accession>
<protein>
    <recommendedName>
        <fullName evidence="3">DUF4595 domain-containing protein</fullName>
    </recommendedName>
</protein>
<evidence type="ECO:0000313" key="2">
    <source>
        <dbReference type="Proteomes" id="UP000267268"/>
    </source>
</evidence>
<proteinExistence type="predicted"/>
<name>A0A3S9P4D8_9BACT</name>
<dbReference type="PROSITE" id="PS51257">
    <property type="entry name" value="PROKAR_LIPOPROTEIN"/>
    <property type="match status" value="1"/>
</dbReference>
<dbReference type="Proteomes" id="UP000267268">
    <property type="component" value="Chromosome 1"/>
</dbReference>
<organism evidence="1 2">
    <name type="scientific">Flammeovirga pectinis</name>
    <dbReference type="NCBI Taxonomy" id="2494373"/>
    <lineage>
        <taxon>Bacteria</taxon>
        <taxon>Pseudomonadati</taxon>
        <taxon>Bacteroidota</taxon>
        <taxon>Cytophagia</taxon>
        <taxon>Cytophagales</taxon>
        <taxon>Flammeovirgaceae</taxon>
        <taxon>Flammeovirga</taxon>
    </lineage>
</organism>
<dbReference type="RefSeq" id="WP_126615239.1">
    <property type="nucleotide sequence ID" value="NZ_CP034562.1"/>
</dbReference>
<dbReference type="KEGG" id="fll:EI427_12820"/>
<reference evidence="1 2" key="1">
    <citation type="submission" date="2018-12" db="EMBL/GenBank/DDBJ databases">
        <title>Flammeovirga pectinis sp. nov., isolated from the gut of the Korean scallop, Patinopecten yessoensis.</title>
        <authorList>
            <person name="Bae J.-W."/>
            <person name="Jeong Y.-S."/>
            <person name="Kang W."/>
        </authorList>
    </citation>
    <scope>NUCLEOTIDE SEQUENCE [LARGE SCALE GENOMIC DNA]</scope>
    <source>
        <strain evidence="1 2">L12M1</strain>
    </source>
</reference>
<dbReference type="OrthoDB" id="1273664at2"/>
<sequence>MKHFLYLLPFLFFFISCEKDESIPITQKNIVSIKYMNNVYGYQSTLSYNEKNQLNSYVTDFDNEDDGFTELSDYIYLENGQLNSYNRSRNSRYINNNSTIEYIYKENRVDIVTTDIENSTSYINTVILDNNILTESWSYLEDNSTISSKDVYTWDNGNPINIKSYTKINDEFVLGSEIEINYDNGINPYSFLKNSFSVRLSGESFNSVNNAVKISEKFYDSVYGNNSTQTYTISYAYDEDNYPTHYTYVMTQESDNPNTTPIIGGKKEFTYQ</sequence>
<gene>
    <name evidence="1" type="ORF">EI427_12820</name>
</gene>
<keyword evidence="2" id="KW-1185">Reference proteome</keyword>
<evidence type="ECO:0008006" key="3">
    <source>
        <dbReference type="Google" id="ProtNLM"/>
    </source>
</evidence>
<dbReference type="EMBL" id="CP034562">
    <property type="protein sequence ID" value="AZQ63087.1"/>
    <property type="molecule type" value="Genomic_DNA"/>
</dbReference>
<evidence type="ECO:0000313" key="1">
    <source>
        <dbReference type="EMBL" id="AZQ63087.1"/>
    </source>
</evidence>